<dbReference type="AlphaFoldDB" id="A0A2T3KUB2"/>
<keyword evidence="6 8" id="KW-0408">Iron</keyword>
<evidence type="ECO:0000259" key="9">
    <source>
        <dbReference type="Pfam" id="PF01794"/>
    </source>
</evidence>
<comment type="caution">
    <text evidence="10">The sequence shown here is derived from an EMBL/GenBank/DDBJ whole genome shotgun (WGS) entry which is preliminary data.</text>
</comment>
<comment type="cofactor">
    <cofactor evidence="8">
        <name>heme b</name>
        <dbReference type="ChEBI" id="CHEBI:60344"/>
    </cofactor>
    <text evidence="8">Binds 1 heme b (iron(II)-protoporphyrin IX) group per subunit.</text>
</comment>
<organism evidence="10 11">
    <name type="scientific">Photobacterium leiognathi subsp. mandapamensis</name>
    <name type="common">Photobacterium mandapamensis</name>
    <dbReference type="NCBI Taxonomy" id="48408"/>
    <lineage>
        <taxon>Bacteria</taxon>
        <taxon>Pseudomonadati</taxon>
        <taxon>Pseudomonadota</taxon>
        <taxon>Gammaproteobacteria</taxon>
        <taxon>Vibrionales</taxon>
        <taxon>Vibrionaceae</taxon>
        <taxon>Photobacterium</taxon>
    </lineage>
</organism>
<keyword evidence="8" id="KW-0288">FMN</keyword>
<evidence type="ECO:0000256" key="8">
    <source>
        <dbReference type="HAMAP-Rule" id="MF_01207"/>
    </source>
</evidence>
<dbReference type="GO" id="GO:0010181">
    <property type="term" value="F:FMN binding"/>
    <property type="evidence" value="ECO:0007669"/>
    <property type="project" value="UniProtKB-UniRule"/>
</dbReference>
<keyword evidence="5 8" id="KW-1133">Transmembrane helix</keyword>
<dbReference type="GO" id="GO:0046872">
    <property type="term" value="F:metal ion binding"/>
    <property type="evidence" value="ECO:0007669"/>
    <property type="project" value="UniProtKB-KW"/>
</dbReference>
<evidence type="ECO:0000256" key="2">
    <source>
        <dbReference type="ARBA" id="ARBA00022448"/>
    </source>
</evidence>
<dbReference type="EMBL" id="PYNS01000012">
    <property type="protein sequence ID" value="PSV10372.1"/>
    <property type="molecule type" value="Genomic_DNA"/>
</dbReference>
<comment type="subcellular location">
    <subcellularLocation>
        <location evidence="8">Cell membrane</location>
        <topology evidence="8">Multi-pass membrane protein</topology>
    </subcellularLocation>
    <subcellularLocation>
        <location evidence="1">Membrane</location>
        <topology evidence="1">Multi-pass membrane protein</topology>
    </subcellularLocation>
</comment>
<evidence type="ECO:0000256" key="1">
    <source>
        <dbReference type="ARBA" id="ARBA00004141"/>
    </source>
</evidence>
<feature type="transmembrane region" description="Helical" evidence="8">
    <location>
        <begin position="182"/>
        <end position="198"/>
    </location>
</feature>
<evidence type="ECO:0000256" key="4">
    <source>
        <dbReference type="ARBA" id="ARBA00022692"/>
    </source>
</evidence>
<keyword evidence="3 8" id="KW-0349">Heme</keyword>
<keyword evidence="8" id="KW-0249">Electron transport</keyword>
<dbReference type="HAMAP" id="MF_01207">
    <property type="entry name" value="MsrQ"/>
    <property type="match status" value="1"/>
</dbReference>
<comment type="similarity">
    <text evidence="8">Belongs to the MsrQ family.</text>
</comment>
<accession>A0A2T3KUB2</accession>
<dbReference type="InterPro" id="IPR013130">
    <property type="entry name" value="Fe3_Rdtase_TM_dom"/>
</dbReference>
<evidence type="ECO:0000313" key="10">
    <source>
        <dbReference type="EMBL" id="PSV10372.1"/>
    </source>
</evidence>
<proteinExistence type="inferred from homology"/>
<gene>
    <name evidence="8" type="primary">msrQ</name>
    <name evidence="10" type="ORF">C0W93_11655</name>
</gene>
<evidence type="ECO:0000256" key="7">
    <source>
        <dbReference type="ARBA" id="ARBA00023136"/>
    </source>
</evidence>
<dbReference type="PANTHER" id="PTHR36964:SF1">
    <property type="entry name" value="PROTEIN-METHIONINE-SULFOXIDE REDUCTASE HEME-BINDING SUBUNIT MSRQ"/>
    <property type="match status" value="1"/>
</dbReference>
<evidence type="ECO:0000256" key="3">
    <source>
        <dbReference type="ARBA" id="ARBA00022617"/>
    </source>
</evidence>
<feature type="transmembrane region" description="Helical" evidence="8">
    <location>
        <begin position="20"/>
        <end position="40"/>
    </location>
</feature>
<comment type="cofactor">
    <cofactor evidence="8">
        <name>FMN</name>
        <dbReference type="ChEBI" id="CHEBI:58210"/>
    </cofactor>
    <text evidence="8">Binds 1 FMN per subunit.</text>
</comment>
<dbReference type="GO" id="GO:0016679">
    <property type="term" value="F:oxidoreductase activity, acting on diphenols and related substances as donors"/>
    <property type="evidence" value="ECO:0007669"/>
    <property type="project" value="TreeGrafter"/>
</dbReference>
<dbReference type="InterPro" id="IPR022837">
    <property type="entry name" value="MsrQ-like"/>
</dbReference>
<dbReference type="NCBIfam" id="NF003831">
    <property type="entry name" value="PRK05419.1-2"/>
    <property type="match status" value="1"/>
</dbReference>
<protein>
    <recommendedName>
        <fullName evidence="8">Protein-methionine-sulfoxide reductase heme-binding subunit MsrQ</fullName>
    </recommendedName>
    <alternativeName>
        <fullName evidence="8">Flavocytochrome MsrQ</fullName>
    </alternativeName>
</protein>
<keyword evidence="8" id="KW-0285">Flavoprotein</keyword>
<sequence>MANTSTNNRRFKLKPQHITWLKVLIHAISLLFVAILIIQTFNGGFGADPVKGIEHYTGKAALNTLFLALLISPIARWEKQAALIKVRRVLGLYSFFWALLHLSIYVSLDLGFDWALIGEEIIQRPYLAIGAVSWIILLLLTLTSTQKIQRKLGTRWQQLHNWVYVALLLSPIHYLWSVKSGITEPVIYLIVACALLYWRKDKLKRWLSQLGNNRNQKTSMPS</sequence>
<comment type="function">
    <text evidence="8">Part of the MsrPQ system that repairs oxidized periplasmic proteins containing methionine sulfoxide residues (Met-O), using respiratory chain electrons. Thus protects these proteins from oxidative-stress damage caused by reactive species of oxygen and chlorine generated by the host defense mechanisms. MsrPQ is essential for the maintenance of envelope integrity under bleach stress, rescuing a wide series of structurally unrelated periplasmic proteins from methionine oxidation. MsrQ provides electrons for reduction to the reductase catalytic subunit MsrP, using the quinone pool of the respiratory chain.</text>
</comment>
<dbReference type="Proteomes" id="UP000240530">
    <property type="component" value="Unassembled WGS sequence"/>
</dbReference>
<dbReference type="PANTHER" id="PTHR36964">
    <property type="entry name" value="PROTEIN-METHIONINE-SULFOXIDE REDUCTASE HEME-BINDING SUBUNIT MSRQ"/>
    <property type="match status" value="1"/>
</dbReference>
<dbReference type="GO" id="GO:0030091">
    <property type="term" value="P:protein repair"/>
    <property type="evidence" value="ECO:0007669"/>
    <property type="project" value="UniProtKB-UniRule"/>
</dbReference>
<evidence type="ECO:0000256" key="5">
    <source>
        <dbReference type="ARBA" id="ARBA00022989"/>
    </source>
</evidence>
<keyword evidence="7 8" id="KW-0472">Membrane</keyword>
<dbReference type="GO" id="GO:0020037">
    <property type="term" value="F:heme binding"/>
    <property type="evidence" value="ECO:0007669"/>
    <property type="project" value="UniProtKB-UniRule"/>
</dbReference>
<feature type="domain" description="Ferric oxidoreductase" evidence="9">
    <location>
        <begin position="60"/>
        <end position="169"/>
    </location>
</feature>
<dbReference type="GO" id="GO:0005886">
    <property type="term" value="C:plasma membrane"/>
    <property type="evidence" value="ECO:0007669"/>
    <property type="project" value="UniProtKB-SubCell"/>
</dbReference>
<reference evidence="10 11" key="1">
    <citation type="submission" date="2018-03" db="EMBL/GenBank/DDBJ databases">
        <title>Whole genome sequencing of Histamine producing bacteria.</title>
        <authorList>
            <person name="Butler K."/>
        </authorList>
    </citation>
    <scope>NUCLEOTIDE SEQUENCE [LARGE SCALE GENOMIC DNA]</scope>
    <source>
        <strain evidence="10 11">Res.4.1</strain>
    </source>
</reference>
<feature type="transmembrane region" description="Helical" evidence="8">
    <location>
        <begin position="60"/>
        <end position="77"/>
    </location>
</feature>
<dbReference type="RefSeq" id="WP_107185164.1">
    <property type="nucleotide sequence ID" value="NZ_JAWQGC010000001.1"/>
</dbReference>
<feature type="transmembrane region" description="Helical" evidence="8">
    <location>
        <begin position="159"/>
        <end position="176"/>
    </location>
</feature>
<keyword evidence="4 8" id="KW-0812">Transmembrane</keyword>
<keyword evidence="8" id="KW-0479">Metal-binding</keyword>
<feature type="transmembrane region" description="Helical" evidence="8">
    <location>
        <begin position="126"/>
        <end position="143"/>
    </location>
</feature>
<comment type="subunit">
    <text evidence="8">Heterodimer of a catalytic subunit (MsrP) and a heme-binding subunit (MsrQ).</text>
</comment>
<keyword evidence="8" id="KW-1003">Cell membrane</keyword>
<keyword evidence="2 8" id="KW-0813">Transport</keyword>
<evidence type="ECO:0000256" key="6">
    <source>
        <dbReference type="ARBA" id="ARBA00023004"/>
    </source>
</evidence>
<feature type="transmembrane region" description="Helical" evidence="8">
    <location>
        <begin position="89"/>
        <end position="106"/>
    </location>
</feature>
<dbReference type="Pfam" id="PF01794">
    <property type="entry name" value="Ferric_reduct"/>
    <property type="match status" value="1"/>
</dbReference>
<evidence type="ECO:0000313" key="11">
    <source>
        <dbReference type="Proteomes" id="UP000240530"/>
    </source>
</evidence>
<dbReference type="GO" id="GO:0009055">
    <property type="term" value="F:electron transfer activity"/>
    <property type="evidence" value="ECO:0007669"/>
    <property type="project" value="UniProtKB-UniRule"/>
</dbReference>
<name>A0A2T3KUB2_PHOLD</name>